<name>A0A8S1EJR5_9PELO</name>
<protein>
    <submittedName>
        <fullName evidence="1">Uncharacterized protein</fullName>
    </submittedName>
</protein>
<proteinExistence type="predicted"/>
<reference evidence="1 2" key="1">
    <citation type="submission" date="2020-04" db="EMBL/GenBank/DDBJ databases">
        <authorList>
            <person name="Laetsch R D."/>
            <person name="Stevens L."/>
            <person name="Kumar S."/>
            <person name="Blaxter L. M."/>
        </authorList>
    </citation>
    <scope>NUCLEOTIDE SEQUENCE [LARGE SCALE GENOMIC DNA]</scope>
</reference>
<sequence length="236" mass="27267">MENSKLEKLSEPKSSLEEDEWLSKFKKNDIIQKQYFVEDTKYLTSYLANVRCLADSLTAIFISNGTYTKEKVPSLNSSLSTKSVWEDLGKSLADVEFLGSNKKDAKDIEKICQNIADVEYRWFKNAQTREKSHHSTIFKSAIEDRKTIDIMDKKIQKSLVENAQILLDLREQGIKYTSAIERLDSECLDMCKFQASLFNNIASHFRHLKEILPLFIVLAKNRRDAARGLEIEDDKK</sequence>
<accession>A0A8S1EJR5</accession>
<dbReference type="EMBL" id="CADEPM010000004">
    <property type="protein sequence ID" value="CAB3404062.1"/>
    <property type="molecule type" value="Genomic_DNA"/>
</dbReference>
<dbReference type="OrthoDB" id="5812564at2759"/>
<dbReference type="Proteomes" id="UP000494206">
    <property type="component" value="Unassembled WGS sequence"/>
</dbReference>
<evidence type="ECO:0000313" key="1">
    <source>
        <dbReference type="EMBL" id="CAB3404062.1"/>
    </source>
</evidence>
<evidence type="ECO:0000313" key="2">
    <source>
        <dbReference type="Proteomes" id="UP000494206"/>
    </source>
</evidence>
<keyword evidence="2" id="KW-1185">Reference proteome</keyword>
<dbReference type="AlphaFoldDB" id="A0A8S1EJR5"/>
<gene>
    <name evidence="1" type="ORF">CBOVIS_LOCUS6456</name>
</gene>
<organism evidence="1 2">
    <name type="scientific">Caenorhabditis bovis</name>
    <dbReference type="NCBI Taxonomy" id="2654633"/>
    <lineage>
        <taxon>Eukaryota</taxon>
        <taxon>Metazoa</taxon>
        <taxon>Ecdysozoa</taxon>
        <taxon>Nematoda</taxon>
        <taxon>Chromadorea</taxon>
        <taxon>Rhabditida</taxon>
        <taxon>Rhabditina</taxon>
        <taxon>Rhabditomorpha</taxon>
        <taxon>Rhabditoidea</taxon>
        <taxon>Rhabditidae</taxon>
        <taxon>Peloderinae</taxon>
        <taxon>Caenorhabditis</taxon>
    </lineage>
</organism>
<comment type="caution">
    <text evidence="1">The sequence shown here is derived from an EMBL/GenBank/DDBJ whole genome shotgun (WGS) entry which is preliminary data.</text>
</comment>